<dbReference type="PANTHER" id="PTHR21421">
    <property type="entry name" value="GUSTATORY RECEPTOR"/>
    <property type="match status" value="1"/>
</dbReference>
<feature type="transmembrane region" description="Helical" evidence="6">
    <location>
        <begin position="76"/>
        <end position="99"/>
    </location>
</feature>
<feature type="transmembrane region" description="Helical" evidence="6">
    <location>
        <begin position="419"/>
        <end position="435"/>
    </location>
</feature>
<keyword evidence="8" id="KW-1185">Reference proteome</keyword>
<feature type="transmembrane region" description="Helical" evidence="6">
    <location>
        <begin position="342"/>
        <end position="363"/>
    </location>
</feature>
<dbReference type="OrthoDB" id="6478931at2759"/>
<dbReference type="GO" id="GO:0038023">
    <property type="term" value="F:signaling receptor activity"/>
    <property type="evidence" value="ECO:0007669"/>
    <property type="project" value="UniProtKB-ARBA"/>
</dbReference>
<dbReference type="Pfam" id="PF08395">
    <property type="entry name" value="7tm_7"/>
    <property type="match status" value="1"/>
</dbReference>
<keyword evidence="4 6" id="KW-0472">Membrane</keyword>
<evidence type="ECO:0008006" key="9">
    <source>
        <dbReference type="Google" id="ProtNLM"/>
    </source>
</evidence>
<evidence type="ECO:0000256" key="2">
    <source>
        <dbReference type="ARBA" id="ARBA00022692"/>
    </source>
</evidence>
<comment type="subcellular location">
    <subcellularLocation>
        <location evidence="1">Membrane</location>
        <topology evidence="1">Multi-pass membrane protein</topology>
    </subcellularLocation>
</comment>
<reference evidence="7" key="1">
    <citation type="submission" date="2021-02" db="EMBL/GenBank/DDBJ databases">
        <authorList>
            <person name="Nowell W R."/>
        </authorList>
    </citation>
    <scope>NUCLEOTIDE SEQUENCE</scope>
    <source>
        <strain evidence="7">Ploen Becks lab</strain>
    </source>
</reference>
<dbReference type="GO" id="GO:0016020">
    <property type="term" value="C:membrane"/>
    <property type="evidence" value="ECO:0007669"/>
    <property type="project" value="UniProtKB-SubCell"/>
</dbReference>
<keyword evidence="2 6" id="KW-0812">Transmembrane</keyword>
<feature type="transmembrane region" description="Helical" evidence="6">
    <location>
        <begin position="111"/>
        <end position="132"/>
    </location>
</feature>
<accession>A0A814B3W0</accession>
<dbReference type="GO" id="GO:0050909">
    <property type="term" value="P:sensory perception of taste"/>
    <property type="evidence" value="ECO:0007669"/>
    <property type="project" value="InterPro"/>
</dbReference>
<evidence type="ECO:0000313" key="8">
    <source>
        <dbReference type="Proteomes" id="UP000663879"/>
    </source>
</evidence>
<comment type="caution">
    <text evidence="7">The sequence shown here is derived from an EMBL/GenBank/DDBJ whole genome shotgun (WGS) entry which is preliminary data.</text>
</comment>
<dbReference type="InterPro" id="IPR013604">
    <property type="entry name" value="7TM_chemorcpt"/>
</dbReference>
<dbReference type="GO" id="GO:0051606">
    <property type="term" value="P:detection of stimulus"/>
    <property type="evidence" value="ECO:0007669"/>
    <property type="project" value="UniProtKB-ARBA"/>
</dbReference>
<gene>
    <name evidence="7" type="ORF">OXX778_LOCUS12455</name>
</gene>
<evidence type="ECO:0000256" key="3">
    <source>
        <dbReference type="ARBA" id="ARBA00022989"/>
    </source>
</evidence>
<name>A0A814B3W0_9BILA</name>
<keyword evidence="5" id="KW-0675">Receptor</keyword>
<protein>
    <recommendedName>
        <fullName evidence="9">Gustatory receptor</fullName>
    </recommendedName>
</protein>
<evidence type="ECO:0000256" key="5">
    <source>
        <dbReference type="ARBA" id="ARBA00023170"/>
    </source>
</evidence>
<dbReference type="EMBL" id="CAJNOC010002259">
    <property type="protein sequence ID" value="CAF0922387.1"/>
    <property type="molecule type" value="Genomic_DNA"/>
</dbReference>
<feature type="transmembrane region" description="Helical" evidence="6">
    <location>
        <begin position="216"/>
        <end position="241"/>
    </location>
</feature>
<dbReference type="Proteomes" id="UP000663879">
    <property type="component" value="Unassembled WGS sequence"/>
</dbReference>
<evidence type="ECO:0000256" key="6">
    <source>
        <dbReference type="SAM" id="Phobius"/>
    </source>
</evidence>
<dbReference type="AlphaFoldDB" id="A0A814B3W0"/>
<feature type="transmembrane region" description="Helical" evidence="6">
    <location>
        <begin position="311"/>
        <end position="330"/>
    </location>
</feature>
<organism evidence="7 8">
    <name type="scientific">Brachionus calyciflorus</name>
    <dbReference type="NCBI Taxonomy" id="104777"/>
    <lineage>
        <taxon>Eukaryota</taxon>
        <taxon>Metazoa</taxon>
        <taxon>Spiralia</taxon>
        <taxon>Gnathifera</taxon>
        <taxon>Rotifera</taxon>
        <taxon>Eurotatoria</taxon>
        <taxon>Monogononta</taxon>
        <taxon>Pseudotrocha</taxon>
        <taxon>Ploima</taxon>
        <taxon>Brachionidae</taxon>
        <taxon>Brachionus</taxon>
    </lineage>
</organism>
<keyword evidence="3 6" id="KW-1133">Transmembrane helix</keyword>
<dbReference type="PANTHER" id="PTHR21421:SF29">
    <property type="entry name" value="GUSTATORY RECEPTOR 5A FOR TREHALOSE-RELATED"/>
    <property type="match status" value="1"/>
</dbReference>
<sequence>MIKKLFLNTKINATNDELSDEPKPDKTPKKSKLLDKNIEANYSNCRNYCSIMKFPLTMMRILGLYHRKNDPFYLKIYPLSVIVILWLSFARTFSLYGFWYGKSDEFSVNLVYKIIINLWCFITVFNATIIYINQEIYSRENQLIHDLSYFLDNHCDDKRRKRLRKKIILFFILGALVGILNSTAGAASLFGPDFIFKAFSSFLAPFHESQWAKESIPYKILNCIILSYTSFFWVLTIDYYLSHCDILTFIFENFNKDFRELINNNILVTNKRPNGDQSGYELEENFDSLRKKQLQICKIINQLDKCYKHSIGMSLIVYITIVLLLLYVMSDWNGNCINGIMSFLYPFWTINGGIILLLIVVFATRVHEKAIGILDDLLEVDIEEFTNSLCFKINMMINKLKYSEMSLTAFGIIEIDKQFILTVLGTLLSYFIVIYELKGGNSNTTACDQNSNSTNF</sequence>
<feature type="transmembrane region" description="Helical" evidence="6">
    <location>
        <begin position="167"/>
        <end position="196"/>
    </location>
</feature>
<evidence type="ECO:0000256" key="4">
    <source>
        <dbReference type="ARBA" id="ARBA00023136"/>
    </source>
</evidence>
<proteinExistence type="predicted"/>
<evidence type="ECO:0000313" key="7">
    <source>
        <dbReference type="EMBL" id="CAF0922387.1"/>
    </source>
</evidence>
<evidence type="ECO:0000256" key="1">
    <source>
        <dbReference type="ARBA" id="ARBA00004141"/>
    </source>
</evidence>